<dbReference type="SMART" id="SM00257">
    <property type="entry name" value="LysM"/>
    <property type="match status" value="2"/>
</dbReference>
<evidence type="ECO:0000259" key="3">
    <source>
        <dbReference type="PROSITE" id="PS51782"/>
    </source>
</evidence>
<dbReference type="RefSeq" id="WP_114677408.1">
    <property type="nucleotide sequence ID" value="NZ_CP031188.1"/>
</dbReference>
<evidence type="ECO:0000256" key="1">
    <source>
        <dbReference type="ARBA" id="ARBA00007734"/>
    </source>
</evidence>
<dbReference type="CDD" id="cd16894">
    <property type="entry name" value="MltD-like"/>
    <property type="match status" value="1"/>
</dbReference>
<protein>
    <submittedName>
        <fullName evidence="4">LysM peptidoglycan-binding domain-containing protein</fullName>
    </submittedName>
</protein>
<dbReference type="PANTHER" id="PTHR37423:SF2">
    <property type="entry name" value="MEMBRANE-BOUND LYTIC MUREIN TRANSGLYCOSYLASE C"/>
    <property type="match status" value="1"/>
</dbReference>
<dbReference type="PANTHER" id="PTHR37423">
    <property type="entry name" value="SOLUBLE LYTIC MUREIN TRANSGLYCOSYLASE-RELATED"/>
    <property type="match status" value="1"/>
</dbReference>
<name>A0A345HAN8_9FLAO</name>
<dbReference type="PROSITE" id="PS00922">
    <property type="entry name" value="TRANSGLYCOSYLASE"/>
    <property type="match status" value="1"/>
</dbReference>
<feature type="domain" description="LysM" evidence="3">
    <location>
        <begin position="401"/>
        <end position="444"/>
    </location>
</feature>
<feature type="signal peptide" evidence="2">
    <location>
        <begin position="1"/>
        <end position="20"/>
    </location>
</feature>
<dbReference type="Pfam" id="PF01464">
    <property type="entry name" value="SLT"/>
    <property type="match status" value="1"/>
</dbReference>
<dbReference type="OrthoDB" id="9815002at2"/>
<dbReference type="Gene3D" id="3.10.350.10">
    <property type="entry name" value="LysM domain"/>
    <property type="match status" value="2"/>
</dbReference>
<evidence type="ECO:0000313" key="4">
    <source>
        <dbReference type="EMBL" id="AXG73648.1"/>
    </source>
</evidence>
<dbReference type="GO" id="GO:0008933">
    <property type="term" value="F:peptidoglycan lytic transglycosylase activity"/>
    <property type="evidence" value="ECO:0007669"/>
    <property type="project" value="InterPro"/>
</dbReference>
<feature type="domain" description="LysM" evidence="3">
    <location>
        <begin position="534"/>
        <end position="578"/>
    </location>
</feature>
<feature type="chain" id="PRO_5016781489" evidence="2">
    <location>
        <begin position="21"/>
        <end position="581"/>
    </location>
</feature>
<dbReference type="GO" id="GO:0000270">
    <property type="term" value="P:peptidoglycan metabolic process"/>
    <property type="evidence" value="ECO:0007669"/>
    <property type="project" value="InterPro"/>
</dbReference>
<dbReference type="CDD" id="cd00118">
    <property type="entry name" value="LysM"/>
    <property type="match status" value="2"/>
</dbReference>
<comment type="similarity">
    <text evidence="1">Belongs to the transglycosylase Slt family.</text>
</comment>
<dbReference type="InterPro" id="IPR000189">
    <property type="entry name" value="Transglyc_AS"/>
</dbReference>
<dbReference type="Gene3D" id="1.10.530.10">
    <property type="match status" value="1"/>
</dbReference>
<dbReference type="Proteomes" id="UP000253951">
    <property type="component" value="Chromosome"/>
</dbReference>
<dbReference type="InterPro" id="IPR018392">
    <property type="entry name" value="LysM"/>
</dbReference>
<dbReference type="Pfam" id="PF01476">
    <property type="entry name" value="LysM"/>
    <property type="match status" value="2"/>
</dbReference>
<keyword evidence="2" id="KW-0732">Signal</keyword>
<dbReference type="AlphaFoldDB" id="A0A345HAN8"/>
<dbReference type="EMBL" id="CP031188">
    <property type="protein sequence ID" value="AXG73648.1"/>
    <property type="molecule type" value="Genomic_DNA"/>
</dbReference>
<dbReference type="GO" id="GO:0016020">
    <property type="term" value="C:membrane"/>
    <property type="evidence" value="ECO:0007669"/>
    <property type="project" value="InterPro"/>
</dbReference>
<dbReference type="SUPFAM" id="SSF54106">
    <property type="entry name" value="LysM domain"/>
    <property type="match status" value="2"/>
</dbReference>
<gene>
    <name evidence="4" type="ORF">DVK85_05135</name>
</gene>
<dbReference type="KEGG" id="fat:DVK85_05135"/>
<sequence>MNKKRILSAVFAFFSFVAFAQEGAETAVSAQEVKLSYIDSLKTTFIHNEELACMDSLWVKELTNKDLFATMQEDIQNIDPDEEVDYNLSTALLKERLAKLDAVSPFHIEYSKGLENIIKSYLKNRPKSFSRLMALSEYYFPLFEEYLAKYDVPMEIKYLAVIESALNPRAKSRVGATGLWQFMYPTGKQFNLEVNSYVDERCDPIQATEAACQYLSSLYNIFGDWDLVLASYNAGPGNVNKAIRRSGNRKNYWNIRPKLPRETRGYVPAFLATMYVYEYASEHGITANKAPMTYFETDTVMVKRQMSFKQVADLLDVPMEQLQLLNPIYKLDVIPYTTEKPHYLRLPKDKIGLFTSNEKGIYAYIDYEADQREKPHFVIEREEALAQTKIMDGKKIITTTKTYKVRRGDNLGAIANKNDVSVTELRKWNGLRGNMIRVGQNLKIKVETIVDIPPMPKVEAIAEIKPKEVKKEKLKPLKAAIIKPIIPVDEGIVIDEDEVIEDTEIAEEEAETLEVATDTHKDNKFKDFDYEKEHLYIVQKGDSLFSIAKKHPGVTVENLKNWNKIKGESIKPGMKLKVVVN</sequence>
<dbReference type="InterPro" id="IPR008258">
    <property type="entry name" value="Transglycosylase_SLT_dom_1"/>
</dbReference>
<dbReference type="SUPFAM" id="SSF53955">
    <property type="entry name" value="Lysozyme-like"/>
    <property type="match status" value="1"/>
</dbReference>
<reference evidence="4 5" key="1">
    <citation type="submission" date="2018-07" db="EMBL/GenBank/DDBJ databases">
        <title>Complete genome sequence of Flavobacterium arcticum type strain SM1502T.</title>
        <authorList>
            <person name="Li Y."/>
            <person name="Li D.-D."/>
        </authorList>
    </citation>
    <scope>NUCLEOTIDE SEQUENCE [LARGE SCALE GENOMIC DNA]</scope>
    <source>
        <strain evidence="4 5">SM1502</strain>
    </source>
</reference>
<dbReference type="PROSITE" id="PS51782">
    <property type="entry name" value="LYSM"/>
    <property type="match status" value="2"/>
</dbReference>
<organism evidence="4 5">
    <name type="scientific">Flavobacterium arcticum</name>
    <dbReference type="NCBI Taxonomy" id="1784713"/>
    <lineage>
        <taxon>Bacteria</taxon>
        <taxon>Pseudomonadati</taxon>
        <taxon>Bacteroidota</taxon>
        <taxon>Flavobacteriia</taxon>
        <taxon>Flavobacteriales</taxon>
        <taxon>Flavobacteriaceae</taxon>
        <taxon>Flavobacterium</taxon>
    </lineage>
</organism>
<evidence type="ECO:0000313" key="5">
    <source>
        <dbReference type="Proteomes" id="UP000253951"/>
    </source>
</evidence>
<evidence type="ECO:0000256" key="2">
    <source>
        <dbReference type="SAM" id="SignalP"/>
    </source>
</evidence>
<accession>A0A345HAN8</accession>
<keyword evidence="5" id="KW-1185">Reference proteome</keyword>
<dbReference type="InterPro" id="IPR023346">
    <property type="entry name" value="Lysozyme-like_dom_sf"/>
</dbReference>
<proteinExistence type="inferred from homology"/>
<dbReference type="InterPro" id="IPR036779">
    <property type="entry name" value="LysM_dom_sf"/>
</dbReference>